<keyword evidence="2" id="KW-0808">Transferase</keyword>
<comment type="caution">
    <text evidence="7">The sequence shown here is derived from an EMBL/GenBank/DDBJ whole genome shotgun (WGS) entry which is preliminary data.</text>
</comment>
<feature type="domain" description="GST C-terminal" evidence="6">
    <location>
        <begin position="81"/>
        <end position="206"/>
    </location>
</feature>
<protein>
    <recommendedName>
        <fullName evidence="1">glutathione transferase</fullName>
        <ecNumber evidence="1">2.5.1.18</ecNumber>
    </recommendedName>
</protein>
<feature type="domain" description="GST N-terminal" evidence="5">
    <location>
        <begin position="2"/>
        <end position="79"/>
    </location>
</feature>
<evidence type="ECO:0000313" key="8">
    <source>
        <dbReference type="Proteomes" id="UP001303046"/>
    </source>
</evidence>
<name>A0ABR1EXW8_NECAM</name>
<dbReference type="SFLD" id="SFLDG00363">
    <property type="entry name" value="AMPS_(cytGST):_Alpha-__Mu-__Pi"/>
    <property type="match status" value="1"/>
</dbReference>
<dbReference type="Pfam" id="PF14497">
    <property type="entry name" value="GST_C_3"/>
    <property type="match status" value="1"/>
</dbReference>
<dbReference type="InterPro" id="IPR010987">
    <property type="entry name" value="Glutathione-S-Trfase_C-like"/>
</dbReference>
<dbReference type="Pfam" id="PF02798">
    <property type="entry name" value="GST_N"/>
    <property type="match status" value="1"/>
</dbReference>
<accession>A0ABR1EXW8</accession>
<dbReference type="PANTHER" id="PTHR11571:SF224">
    <property type="entry name" value="HEMATOPOIETIC PROSTAGLANDIN D SYNTHASE"/>
    <property type="match status" value="1"/>
</dbReference>
<dbReference type="CDD" id="cd03039">
    <property type="entry name" value="GST_N_Sigma_like"/>
    <property type="match status" value="1"/>
</dbReference>
<dbReference type="InterPro" id="IPR004046">
    <property type="entry name" value="GST_C"/>
</dbReference>
<evidence type="ECO:0000256" key="1">
    <source>
        <dbReference type="ARBA" id="ARBA00012452"/>
    </source>
</evidence>
<sequence>MVQYKLIYFQGRGLGEIIRQIFALAGEKYEDVRYSFEEWPKHKDEMPFGKMPVLEVDGKQLGQSFAIARYLSRKFGFAGKSPFEEALVDSIADQYKDYFNEIYPFIRVAFGFEQGDLEKLTKEVFLPAREKFFGFMTKFLKKSNSGYLIGDSVTFVDLYLAEQTSEMVKQVPTLCDGFPEIKAHAEKVRSIPELQEWINTRPETNF</sequence>
<dbReference type="SFLD" id="SFLDS00019">
    <property type="entry name" value="Glutathione_Transferase_(cytos"/>
    <property type="match status" value="1"/>
</dbReference>
<dbReference type="PANTHER" id="PTHR11571">
    <property type="entry name" value="GLUTATHIONE S-TRANSFERASE"/>
    <property type="match status" value="1"/>
</dbReference>
<comment type="similarity">
    <text evidence="3">Belongs to the GST superfamily. Sigma family.</text>
</comment>
<dbReference type="InterPro" id="IPR040079">
    <property type="entry name" value="Glutathione_S-Trfase"/>
</dbReference>
<gene>
    <name evidence="7" type="primary">Necator_2022.05.29.01.12.g124</name>
    <name evidence="7" type="ORF">RB195_026570</name>
</gene>
<proteinExistence type="inferred from homology"/>
<evidence type="ECO:0000259" key="6">
    <source>
        <dbReference type="PROSITE" id="PS50405"/>
    </source>
</evidence>
<evidence type="ECO:0000256" key="3">
    <source>
        <dbReference type="ARBA" id="ARBA00038317"/>
    </source>
</evidence>
<dbReference type="EMBL" id="JAVFWL010000012">
    <property type="protein sequence ID" value="KAK6767370.1"/>
    <property type="molecule type" value="Genomic_DNA"/>
</dbReference>
<dbReference type="InterPro" id="IPR036249">
    <property type="entry name" value="Thioredoxin-like_sf"/>
</dbReference>
<dbReference type="InterPro" id="IPR004045">
    <property type="entry name" value="Glutathione_S-Trfase_N"/>
</dbReference>
<dbReference type="InterPro" id="IPR050213">
    <property type="entry name" value="GST_superfamily"/>
</dbReference>
<dbReference type="SFLD" id="SFLDG01205">
    <property type="entry name" value="AMPS.1"/>
    <property type="match status" value="1"/>
</dbReference>
<evidence type="ECO:0000259" key="5">
    <source>
        <dbReference type="PROSITE" id="PS50404"/>
    </source>
</evidence>
<dbReference type="InterPro" id="IPR036282">
    <property type="entry name" value="Glutathione-S-Trfase_C_sf"/>
</dbReference>
<organism evidence="7 8">
    <name type="scientific">Necator americanus</name>
    <name type="common">Human hookworm</name>
    <dbReference type="NCBI Taxonomy" id="51031"/>
    <lineage>
        <taxon>Eukaryota</taxon>
        <taxon>Metazoa</taxon>
        <taxon>Ecdysozoa</taxon>
        <taxon>Nematoda</taxon>
        <taxon>Chromadorea</taxon>
        <taxon>Rhabditida</taxon>
        <taxon>Rhabditina</taxon>
        <taxon>Rhabditomorpha</taxon>
        <taxon>Strongyloidea</taxon>
        <taxon>Ancylostomatidae</taxon>
        <taxon>Bunostominae</taxon>
        <taxon>Necator</taxon>
    </lineage>
</organism>
<dbReference type="Proteomes" id="UP001303046">
    <property type="component" value="Unassembled WGS sequence"/>
</dbReference>
<evidence type="ECO:0000313" key="7">
    <source>
        <dbReference type="EMBL" id="KAK6767370.1"/>
    </source>
</evidence>
<dbReference type="SUPFAM" id="SSF52833">
    <property type="entry name" value="Thioredoxin-like"/>
    <property type="match status" value="1"/>
</dbReference>
<dbReference type="CDD" id="cd03192">
    <property type="entry name" value="GST_C_Sigma_like"/>
    <property type="match status" value="1"/>
</dbReference>
<evidence type="ECO:0000256" key="4">
    <source>
        <dbReference type="ARBA" id="ARBA00047960"/>
    </source>
</evidence>
<dbReference type="Gene3D" id="1.20.1050.10">
    <property type="match status" value="1"/>
</dbReference>
<dbReference type="PROSITE" id="PS50404">
    <property type="entry name" value="GST_NTER"/>
    <property type="match status" value="1"/>
</dbReference>
<dbReference type="Gene3D" id="3.40.30.10">
    <property type="entry name" value="Glutaredoxin"/>
    <property type="match status" value="1"/>
</dbReference>
<keyword evidence="8" id="KW-1185">Reference proteome</keyword>
<dbReference type="EC" id="2.5.1.18" evidence="1"/>
<comment type="catalytic activity">
    <reaction evidence="4">
        <text>RX + glutathione = an S-substituted glutathione + a halide anion + H(+)</text>
        <dbReference type="Rhea" id="RHEA:16437"/>
        <dbReference type="ChEBI" id="CHEBI:15378"/>
        <dbReference type="ChEBI" id="CHEBI:16042"/>
        <dbReference type="ChEBI" id="CHEBI:17792"/>
        <dbReference type="ChEBI" id="CHEBI:57925"/>
        <dbReference type="ChEBI" id="CHEBI:90779"/>
        <dbReference type="EC" id="2.5.1.18"/>
    </reaction>
</comment>
<evidence type="ECO:0000256" key="2">
    <source>
        <dbReference type="ARBA" id="ARBA00022679"/>
    </source>
</evidence>
<dbReference type="SUPFAM" id="SSF47616">
    <property type="entry name" value="GST C-terminal domain-like"/>
    <property type="match status" value="1"/>
</dbReference>
<reference evidence="7 8" key="1">
    <citation type="submission" date="2023-08" db="EMBL/GenBank/DDBJ databases">
        <title>A Necator americanus chromosomal reference genome.</title>
        <authorList>
            <person name="Ilik V."/>
            <person name="Petrzelkova K.J."/>
            <person name="Pardy F."/>
            <person name="Fuh T."/>
            <person name="Niatou-Singa F.S."/>
            <person name="Gouil Q."/>
            <person name="Baker L."/>
            <person name="Ritchie M.E."/>
            <person name="Jex A.R."/>
            <person name="Gazzola D."/>
            <person name="Li H."/>
            <person name="Toshio Fujiwara R."/>
            <person name="Zhan B."/>
            <person name="Aroian R.V."/>
            <person name="Pafco B."/>
            <person name="Schwarz E.M."/>
        </authorList>
    </citation>
    <scope>NUCLEOTIDE SEQUENCE [LARGE SCALE GENOMIC DNA]</scope>
    <source>
        <strain evidence="7 8">Aroian</strain>
        <tissue evidence="7">Whole animal</tissue>
    </source>
</reference>
<dbReference type="PROSITE" id="PS50405">
    <property type="entry name" value="GST_CTER"/>
    <property type="match status" value="1"/>
</dbReference>